<name>A0A1X1P6B2_9BURK</name>
<evidence type="ECO:0000313" key="2">
    <source>
        <dbReference type="Proteomes" id="UP000193146"/>
    </source>
</evidence>
<dbReference type="EMBL" id="NBYX01000033">
    <property type="protein sequence ID" value="ORT80174.1"/>
    <property type="molecule type" value="Genomic_DNA"/>
</dbReference>
<reference evidence="1 2" key="1">
    <citation type="submission" date="2017-04" db="EMBL/GenBank/DDBJ databases">
        <title>Burkholderia puraquae sp. nov., a novel Burkholderia cepacia complex species from hospital setting samples.</title>
        <authorList>
            <person name="Martina P."/>
            <person name="Leguizamon M."/>
            <person name="Prieto C."/>
            <person name="Sousa S."/>
            <person name="Montanaro P."/>
            <person name="Draghi W."/>
            <person name="Staembler M."/>
            <person name="Bettiol M."/>
            <person name="Figoli C."/>
            <person name="Palau J."/>
            <person name="Alvarez F."/>
            <person name="Benetti S."/>
            <person name="Anchat E."/>
            <person name="Vescina C."/>
            <person name="Ferreras J."/>
            <person name="Lasch P."/>
            <person name="Lagares A."/>
            <person name="Zorreguieta A."/>
            <person name="Yantorno O."/>
            <person name="Bosch A."/>
        </authorList>
    </citation>
    <scope>NUCLEOTIDE SEQUENCE [LARGE SCALE GENOMIC DNA]</scope>
    <source>
        <strain evidence="1 2">CAMPA 1040</strain>
    </source>
</reference>
<keyword evidence="2" id="KW-1185">Reference proteome</keyword>
<protein>
    <submittedName>
        <fullName evidence="1">Uncharacterized protein</fullName>
    </submittedName>
</protein>
<dbReference type="OrthoDB" id="9928629at2"/>
<accession>A0A1X1P6B2</accession>
<dbReference type="Proteomes" id="UP000193146">
    <property type="component" value="Unassembled WGS sequence"/>
</dbReference>
<evidence type="ECO:0000313" key="1">
    <source>
        <dbReference type="EMBL" id="ORT80174.1"/>
    </source>
</evidence>
<organism evidence="1 2">
    <name type="scientific">Burkholderia puraquae</name>
    <dbReference type="NCBI Taxonomy" id="1904757"/>
    <lineage>
        <taxon>Bacteria</taxon>
        <taxon>Pseudomonadati</taxon>
        <taxon>Pseudomonadota</taxon>
        <taxon>Betaproteobacteria</taxon>
        <taxon>Burkholderiales</taxon>
        <taxon>Burkholderiaceae</taxon>
        <taxon>Burkholderia</taxon>
        <taxon>Burkholderia cepacia complex</taxon>
    </lineage>
</organism>
<dbReference type="AlphaFoldDB" id="A0A1X1P6B2"/>
<comment type="caution">
    <text evidence="1">The sequence shown here is derived from an EMBL/GenBank/DDBJ whole genome shotgun (WGS) entry which is preliminary data.</text>
</comment>
<proteinExistence type="predicted"/>
<sequence length="59" mass="6572">MNVAAHAALRKCGGEFARRTNTDAASNYSGCMDERCDAIERVHRSRPIRATQMKHTTHA</sequence>
<gene>
    <name evidence="1" type="ORF">B7G54_35075</name>
</gene>